<sequence length="137" mass="14291">MIWRSDVLLQLAALIAPPIAGCAASTHPRVPPSPARPLIALAMGKGVGNLQGVFRLGFDISPLLSRHSITGCAFSSRLCVFPHPAHLLIVTADLNPVQNLQGVLHLGFDASPPLSRPLIAGCAATSPHRVPPLPLAP</sequence>
<protein>
    <recommendedName>
        <fullName evidence="4">Lipoprotein</fullName>
    </recommendedName>
</protein>
<accession>A0A0C9V158</accession>
<feature type="chain" id="PRO_5002204500" description="Lipoprotein" evidence="1">
    <location>
        <begin position="25"/>
        <end position="137"/>
    </location>
</feature>
<dbReference type="Proteomes" id="UP000054279">
    <property type="component" value="Unassembled WGS sequence"/>
</dbReference>
<evidence type="ECO:0000256" key="1">
    <source>
        <dbReference type="SAM" id="SignalP"/>
    </source>
</evidence>
<feature type="signal peptide" evidence="1">
    <location>
        <begin position="1"/>
        <end position="24"/>
    </location>
</feature>
<gene>
    <name evidence="2" type="ORF">M422DRAFT_267130</name>
</gene>
<dbReference type="HOGENOM" id="CLU_1866386_0_0_1"/>
<organism evidence="2 3">
    <name type="scientific">Sphaerobolus stellatus (strain SS14)</name>
    <dbReference type="NCBI Taxonomy" id="990650"/>
    <lineage>
        <taxon>Eukaryota</taxon>
        <taxon>Fungi</taxon>
        <taxon>Dikarya</taxon>
        <taxon>Basidiomycota</taxon>
        <taxon>Agaricomycotina</taxon>
        <taxon>Agaricomycetes</taxon>
        <taxon>Phallomycetidae</taxon>
        <taxon>Geastrales</taxon>
        <taxon>Sphaerobolaceae</taxon>
        <taxon>Sphaerobolus</taxon>
    </lineage>
</organism>
<dbReference type="AlphaFoldDB" id="A0A0C9V158"/>
<evidence type="ECO:0008006" key="4">
    <source>
        <dbReference type="Google" id="ProtNLM"/>
    </source>
</evidence>
<evidence type="ECO:0000313" key="3">
    <source>
        <dbReference type="Proteomes" id="UP000054279"/>
    </source>
</evidence>
<keyword evidence="3" id="KW-1185">Reference proteome</keyword>
<reference evidence="2 3" key="1">
    <citation type="submission" date="2014-06" db="EMBL/GenBank/DDBJ databases">
        <title>Evolutionary Origins and Diversification of the Mycorrhizal Mutualists.</title>
        <authorList>
            <consortium name="DOE Joint Genome Institute"/>
            <consortium name="Mycorrhizal Genomics Consortium"/>
            <person name="Kohler A."/>
            <person name="Kuo A."/>
            <person name="Nagy L.G."/>
            <person name="Floudas D."/>
            <person name="Copeland A."/>
            <person name="Barry K.W."/>
            <person name="Cichocki N."/>
            <person name="Veneault-Fourrey C."/>
            <person name="LaButti K."/>
            <person name="Lindquist E.A."/>
            <person name="Lipzen A."/>
            <person name="Lundell T."/>
            <person name="Morin E."/>
            <person name="Murat C."/>
            <person name="Riley R."/>
            <person name="Ohm R."/>
            <person name="Sun H."/>
            <person name="Tunlid A."/>
            <person name="Henrissat B."/>
            <person name="Grigoriev I.V."/>
            <person name="Hibbett D.S."/>
            <person name="Martin F."/>
        </authorList>
    </citation>
    <scope>NUCLEOTIDE SEQUENCE [LARGE SCALE GENOMIC DNA]</scope>
    <source>
        <strain evidence="2 3">SS14</strain>
    </source>
</reference>
<keyword evidence="1" id="KW-0732">Signal</keyword>
<dbReference type="EMBL" id="KN837246">
    <property type="protein sequence ID" value="KIJ31180.1"/>
    <property type="molecule type" value="Genomic_DNA"/>
</dbReference>
<proteinExistence type="predicted"/>
<name>A0A0C9V158_SPHS4</name>
<evidence type="ECO:0000313" key="2">
    <source>
        <dbReference type="EMBL" id="KIJ31180.1"/>
    </source>
</evidence>